<dbReference type="Pfam" id="PF06605">
    <property type="entry name" value="Prophage_tail"/>
    <property type="match status" value="1"/>
</dbReference>
<dbReference type="EMBL" id="NXNI01000001">
    <property type="protein sequence ID" value="PCR89327.1"/>
    <property type="molecule type" value="Genomic_DNA"/>
</dbReference>
<feature type="domain" description="Tail spike" evidence="2">
    <location>
        <begin position="141"/>
        <end position="323"/>
    </location>
</feature>
<dbReference type="AlphaFoldDB" id="A0A2A5QR57"/>
<dbReference type="OrthoDB" id="351190at2157"/>
<name>A0A2A5QR57_9EURY</name>
<feature type="compositionally biased region" description="Polar residues" evidence="1">
    <location>
        <begin position="75"/>
        <end position="89"/>
    </location>
</feature>
<gene>
    <name evidence="3" type="ORF">CP557_01500</name>
</gene>
<accession>A0A2A5QR57</accession>
<evidence type="ECO:0000313" key="4">
    <source>
        <dbReference type="Proteomes" id="UP000219689"/>
    </source>
</evidence>
<dbReference type="InterPro" id="IPR010572">
    <property type="entry name" value="Tail_dom"/>
</dbReference>
<organism evidence="3 4">
    <name type="scientific">Natrinema ejinorense</name>
    <dbReference type="NCBI Taxonomy" id="373386"/>
    <lineage>
        <taxon>Archaea</taxon>
        <taxon>Methanobacteriati</taxon>
        <taxon>Methanobacteriota</taxon>
        <taxon>Stenosarchaea group</taxon>
        <taxon>Halobacteria</taxon>
        <taxon>Halobacteriales</taxon>
        <taxon>Natrialbaceae</taxon>
        <taxon>Natrinema</taxon>
    </lineage>
</organism>
<feature type="region of interest" description="Disordered" evidence="1">
    <location>
        <begin position="71"/>
        <end position="98"/>
    </location>
</feature>
<dbReference type="RefSeq" id="WP_097378275.1">
    <property type="nucleotide sequence ID" value="NZ_NXNI01000001.1"/>
</dbReference>
<reference evidence="3 4" key="1">
    <citation type="submission" date="2017-09" db="EMBL/GenBank/DDBJ databases">
        <title>Genome sequences of Natrinema ejinorence JCM 13890T.</title>
        <authorList>
            <person name="Roh S.W."/>
            <person name="Kim Y.B."/>
            <person name="Kim J.Y."/>
        </authorList>
    </citation>
    <scope>NUCLEOTIDE SEQUENCE [LARGE SCALE GENOMIC DNA]</scope>
    <source>
        <strain evidence="3 4">JCM 13890</strain>
    </source>
</reference>
<comment type="caution">
    <text evidence="3">The sequence shown here is derived from an EMBL/GenBank/DDBJ whole genome shotgun (WGS) entry which is preliminary data.</text>
</comment>
<evidence type="ECO:0000256" key="1">
    <source>
        <dbReference type="SAM" id="MobiDB-lite"/>
    </source>
</evidence>
<sequence length="659" mass="71428">MLTLRIEHTDGTVSELDAIRASRTEDLDEQARAEATVYRSDWSNVEDDLDERNDKLFVAAGGTDVFGGRFEDSQSEGGTVSVQLSSPETDASDAEPTPANLTYQNVADSTIVTDAITAVDTLSAGTIETVASAISYSASHASRSKQIRDQRKATGAEIRYNADWTVDYLDRRGSDRNITLGPAEGNIGDGFSKTLDIREEVTHVRALGAQDGPDQRTAEAVVSGYSAGERPVWRRVEDKEIIDQDRLEELAQTQVQEYDGEPRAIEVQATVFGVDLALGDRVDVDYPEENISRSLRVVTLTTRWDGQGKTQQVTLSNRFRTRSSNQGDAKRNTDLQKFNRGYQGFVDRSQATSGWNPAESGTPQTLEIPNWPDDIVKEQTVELTVQGRAWRSPVESVGHEHKFSWRHSHGVDTTSSNNSDYQTVVATGRAGYSSPQTLDDSWSTIGSVPTSGSFSVDTSEVAVVAALTPTNSPGGMGVRSLSVRLKNDSSGDYYPDSDGIRVREITESPIPFPALEAPENANGDSYSLEATTDFTSEYGSLDIAVAAGYWADGQHVHGVDSTTTEGGVNQDTTSSEAAFQPGVTTTFNGSEYYPSDITITVNGTQIATISGDNTTSWEETINLTGELQAGSNTITAEPADRGELNLVLSSELFRRGRTN</sequence>
<proteinExistence type="predicted"/>
<evidence type="ECO:0000313" key="3">
    <source>
        <dbReference type="EMBL" id="PCR89327.1"/>
    </source>
</evidence>
<dbReference type="Proteomes" id="UP000219689">
    <property type="component" value="Unassembled WGS sequence"/>
</dbReference>
<keyword evidence="4" id="KW-1185">Reference proteome</keyword>
<evidence type="ECO:0000259" key="2">
    <source>
        <dbReference type="Pfam" id="PF06605"/>
    </source>
</evidence>
<protein>
    <recommendedName>
        <fullName evidence="2">Tail spike domain-containing protein</fullName>
    </recommendedName>
</protein>